<dbReference type="AlphaFoldDB" id="A0A8T2KBJ6"/>
<accession>A0A8T2KBJ6</accession>
<sequence length="87" mass="9880">MNNSLYTLAVKSQNESSKWNFLGRDGVNQAKNAPLKSITTFPKSQDCYYYFPTITEAPYTHLFCKVNLTEHAAVEEVIRHGAINHCL</sequence>
<evidence type="ECO:0000313" key="2">
    <source>
        <dbReference type="Proteomes" id="UP000812440"/>
    </source>
</evidence>
<reference evidence="1" key="1">
    <citation type="thesis" date="2020" institute="ProQuest LLC" country="789 East Eisenhower Parkway, Ann Arbor, MI, USA">
        <title>Comparative Genomics and Chromosome Evolution.</title>
        <authorList>
            <person name="Mudd A.B."/>
        </authorList>
    </citation>
    <scope>NUCLEOTIDE SEQUENCE</scope>
    <source>
        <strain evidence="1">Female2</strain>
        <tissue evidence="1">Blood</tissue>
    </source>
</reference>
<gene>
    <name evidence="1" type="ORF">GDO86_004512</name>
</gene>
<evidence type="ECO:0000313" key="1">
    <source>
        <dbReference type="EMBL" id="KAG8452747.1"/>
    </source>
</evidence>
<keyword evidence="2" id="KW-1185">Reference proteome</keyword>
<name>A0A8T2KBJ6_9PIPI</name>
<dbReference type="EMBL" id="JAACNH010000002">
    <property type="protein sequence ID" value="KAG8452747.1"/>
    <property type="molecule type" value="Genomic_DNA"/>
</dbReference>
<organism evidence="1 2">
    <name type="scientific">Hymenochirus boettgeri</name>
    <name type="common">Congo dwarf clawed frog</name>
    <dbReference type="NCBI Taxonomy" id="247094"/>
    <lineage>
        <taxon>Eukaryota</taxon>
        <taxon>Metazoa</taxon>
        <taxon>Chordata</taxon>
        <taxon>Craniata</taxon>
        <taxon>Vertebrata</taxon>
        <taxon>Euteleostomi</taxon>
        <taxon>Amphibia</taxon>
        <taxon>Batrachia</taxon>
        <taxon>Anura</taxon>
        <taxon>Pipoidea</taxon>
        <taxon>Pipidae</taxon>
        <taxon>Pipinae</taxon>
        <taxon>Hymenochirus</taxon>
    </lineage>
</organism>
<proteinExistence type="predicted"/>
<comment type="caution">
    <text evidence="1">The sequence shown here is derived from an EMBL/GenBank/DDBJ whole genome shotgun (WGS) entry which is preliminary data.</text>
</comment>
<protein>
    <submittedName>
        <fullName evidence="1">Uncharacterized protein</fullName>
    </submittedName>
</protein>
<dbReference type="Proteomes" id="UP000812440">
    <property type="component" value="Chromosome 2"/>
</dbReference>